<dbReference type="InterPro" id="IPR013520">
    <property type="entry name" value="Ribonucl_H"/>
</dbReference>
<keyword evidence="5" id="KW-0269">Exonuclease</keyword>
<dbReference type="InterPro" id="IPR012337">
    <property type="entry name" value="RNaseH-like_sf"/>
</dbReference>
<dbReference type="Pfam" id="PF00929">
    <property type="entry name" value="RNase_T"/>
    <property type="match status" value="1"/>
</dbReference>
<organism evidence="9 10">
    <name type="scientific">Striga asiatica</name>
    <name type="common">Asiatic witchweed</name>
    <name type="synonym">Buchnera asiatica</name>
    <dbReference type="NCBI Taxonomy" id="4170"/>
    <lineage>
        <taxon>Eukaryota</taxon>
        <taxon>Viridiplantae</taxon>
        <taxon>Streptophyta</taxon>
        <taxon>Embryophyta</taxon>
        <taxon>Tracheophyta</taxon>
        <taxon>Spermatophyta</taxon>
        <taxon>Magnoliopsida</taxon>
        <taxon>eudicotyledons</taxon>
        <taxon>Gunneridae</taxon>
        <taxon>Pentapetalae</taxon>
        <taxon>asterids</taxon>
        <taxon>lamiids</taxon>
        <taxon>Lamiales</taxon>
        <taxon>Orobanchaceae</taxon>
        <taxon>Buchnereae</taxon>
        <taxon>Striga</taxon>
    </lineage>
</organism>
<keyword evidence="4" id="KW-0378">Hydrolase</keyword>
<dbReference type="PANTHER" id="PTHR13058:SF19">
    <property type="entry name" value="LD40940P"/>
    <property type="match status" value="1"/>
</dbReference>
<evidence type="ECO:0000313" key="10">
    <source>
        <dbReference type="Proteomes" id="UP000325081"/>
    </source>
</evidence>
<name>A0A5A7QI71_STRAF</name>
<evidence type="ECO:0000259" key="8">
    <source>
        <dbReference type="SMART" id="SM00479"/>
    </source>
</evidence>
<evidence type="ECO:0000313" key="9">
    <source>
        <dbReference type="EMBL" id="GER44963.1"/>
    </source>
</evidence>
<evidence type="ECO:0000256" key="4">
    <source>
        <dbReference type="ARBA" id="ARBA00022801"/>
    </source>
</evidence>
<dbReference type="GO" id="GO:0003676">
    <property type="term" value="F:nucleic acid binding"/>
    <property type="evidence" value="ECO:0007669"/>
    <property type="project" value="InterPro"/>
</dbReference>
<evidence type="ECO:0000256" key="3">
    <source>
        <dbReference type="ARBA" id="ARBA00022723"/>
    </source>
</evidence>
<keyword evidence="3" id="KW-0479">Metal-binding</keyword>
<dbReference type="AlphaFoldDB" id="A0A5A7QI71"/>
<evidence type="ECO:0000256" key="7">
    <source>
        <dbReference type="ARBA" id="ARBA00025769"/>
    </source>
</evidence>
<feature type="non-terminal residue" evidence="9">
    <location>
        <position position="401"/>
    </location>
</feature>
<comment type="caution">
    <text evidence="9">The sequence shown here is derived from an EMBL/GenBank/DDBJ whole genome shotgun (WGS) entry which is preliminary data.</text>
</comment>
<dbReference type="OrthoDB" id="10250935at2759"/>
<gene>
    <name evidence="9" type="ORF">STAS_21881</name>
</gene>
<dbReference type="EMBL" id="BKCP01007181">
    <property type="protein sequence ID" value="GER44963.1"/>
    <property type="molecule type" value="Genomic_DNA"/>
</dbReference>
<evidence type="ECO:0000256" key="2">
    <source>
        <dbReference type="ARBA" id="ARBA00022722"/>
    </source>
</evidence>
<dbReference type="GO" id="GO:0046872">
    <property type="term" value="F:metal ion binding"/>
    <property type="evidence" value="ECO:0007669"/>
    <property type="project" value="UniProtKB-KW"/>
</dbReference>
<evidence type="ECO:0000256" key="1">
    <source>
        <dbReference type="ARBA" id="ARBA00001946"/>
    </source>
</evidence>
<evidence type="ECO:0000256" key="6">
    <source>
        <dbReference type="ARBA" id="ARBA00022842"/>
    </source>
</evidence>
<dbReference type="SMART" id="SM00479">
    <property type="entry name" value="EXOIII"/>
    <property type="match status" value="1"/>
</dbReference>
<keyword evidence="10" id="KW-1185">Reference proteome</keyword>
<dbReference type="PANTHER" id="PTHR13058">
    <property type="entry name" value="THREE PRIME REPAIR EXONUCLEASE 1, 2"/>
    <property type="match status" value="1"/>
</dbReference>
<comment type="cofactor">
    <cofactor evidence="1">
        <name>Mg(2+)</name>
        <dbReference type="ChEBI" id="CHEBI:18420"/>
    </cofactor>
</comment>
<dbReference type="GO" id="GO:0008296">
    <property type="term" value="F:3'-5'-DNA exonuclease activity"/>
    <property type="evidence" value="ECO:0007669"/>
    <property type="project" value="TreeGrafter"/>
</dbReference>
<keyword evidence="6" id="KW-0460">Magnesium</keyword>
<dbReference type="Proteomes" id="UP000325081">
    <property type="component" value="Unassembled WGS sequence"/>
</dbReference>
<protein>
    <submittedName>
        <fullName evidence="9">DNA polymerase III polC-type</fullName>
    </submittedName>
</protein>
<dbReference type="InterPro" id="IPR040393">
    <property type="entry name" value="TREX1/2"/>
</dbReference>
<accession>A0A5A7QI71</accession>
<dbReference type="Gene3D" id="3.30.420.10">
    <property type="entry name" value="Ribonuclease H-like superfamily/Ribonuclease H"/>
    <property type="match status" value="1"/>
</dbReference>
<keyword evidence="2" id="KW-0540">Nuclease</keyword>
<dbReference type="GO" id="GO:0005737">
    <property type="term" value="C:cytoplasm"/>
    <property type="evidence" value="ECO:0007669"/>
    <property type="project" value="TreeGrafter"/>
</dbReference>
<evidence type="ECO:0000256" key="5">
    <source>
        <dbReference type="ARBA" id="ARBA00022839"/>
    </source>
</evidence>
<proteinExistence type="inferred from homology"/>
<comment type="similarity">
    <text evidence="7">Belongs to the exonuclease superfamily. TREX family.</text>
</comment>
<dbReference type="InterPro" id="IPR036397">
    <property type="entry name" value="RNaseH_sf"/>
</dbReference>
<sequence>MKTTTMCFSLLQLPRCRVYSIGNSLWDSYYKLGRTTGSSSCYSVLCSKNHDLERESSRWTRRTIKTNESGANNDSLISDKSRMHEIIPEISKSFKSETAKEQRSRKVGIRNKISEITNTKFSRYNKKQTKEVESDEYYMELAKLATVICFDIETTGFGRERDRIIEFACQDLRGGENSTFQTLVNPEREVTNDDIHGITSEMVNRHDVPRMKEFIPILMQYVRSRQLPGGVVVFVSHNARTFDVPFLKNGFIRCSCEIPKDWLFADTLPLARSVMKLKGSKDLPKTSLQALREHYGIPLIGPAHRALSDVHSLALILQRLTYDLKLPMWGLIKVQYKIEKLRVVVGRGIKLKHACLNCVLFIFICIPKQDSHASEFKAKLNCLIMLSSQLLLTTVQRINPI</sequence>
<dbReference type="GO" id="GO:0006308">
    <property type="term" value="P:DNA catabolic process"/>
    <property type="evidence" value="ECO:0007669"/>
    <property type="project" value="TreeGrafter"/>
</dbReference>
<feature type="domain" description="Exonuclease" evidence="8">
    <location>
        <begin position="146"/>
        <end position="326"/>
    </location>
</feature>
<dbReference type="CDD" id="cd06127">
    <property type="entry name" value="DEDDh"/>
    <property type="match status" value="1"/>
</dbReference>
<reference evidence="10" key="1">
    <citation type="journal article" date="2019" name="Curr. Biol.">
        <title>Genome Sequence of Striga asiatica Provides Insight into the Evolution of Plant Parasitism.</title>
        <authorList>
            <person name="Yoshida S."/>
            <person name="Kim S."/>
            <person name="Wafula E.K."/>
            <person name="Tanskanen J."/>
            <person name="Kim Y.M."/>
            <person name="Honaas L."/>
            <person name="Yang Z."/>
            <person name="Spallek T."/>
            <person name="Conn C.E."/>
            <person name="Ichihashi Y."/>
            <person name="Cheong K."/>
            <person name="Cui S."/>
            <person name="Der J.P."/>
            <person name="Gundlach H."/>
            <person name="Jiao Y."/>
            <person name="Hori C."/>
            <person name="Ishida J.K."/>
            <person name="Kasahara H."/>
            <person name="Kiba T."/>
            <person name="Kim M.S."/>
            <person name="Koo N."/>
            <person name="Laohavisit A."/>
            <person name="Lee Y.H."/>
            <person name="Lumba S."/>
            <person name="McCourt P."/>
            <person name="Mortimer J.C."/>
            <person name="Mutuku J.M."/>
            <person name="Nomura T."/>
            <person name="Sasaki-Sekimoto Y."/>
            <person name="Seto Y."/>
            <person name="Wang Y."/>
            <person name="Wakatake T."/>
            <person name="Sakakibara H."/>
            <person name="Demura T."/>
            <person name="Yamaguchi S."/>
            <person name="Yoneyama K."/>
            <person name="Manabe R.I."/>
            <person name="Nelson D.C."/>
            <person name="Schulman A.H."/>
            <person name="Timko M.P."/>
            <person name="dePamphilis C.W."/>
            <person name="Choi D."/>
            <person name="Shirasu K."/>
        </authorList>
    </citation>
    <scope>NUCLEOTIDE SEQUENCE [LARGE SCALE GENOMIC DNA]</scope>
    <source>
        <strain evidence="10">cv. UVA1</strain>
    </source>
</reference>
<dbReference type="SUPFAM" id="SSF53098">
    <property type="entry name" value="Ribonuclease H-like"/>
    <property type="match status" value="1"/>
</dbReference>